<accession>A0A1T1HGI6</accession>
<sequence length="244" mass="27348">MTSLNPHPLTDTKYPASHQSYSDLAQCTFYPVKPDQETLYPTGDDPDVLTEIYQPGVRLTCWQRTPGTKAMHYVNWLTERGHLLPLRLVAAPEALTEQLQKDLPNHPDRASFIADIVYLTEMFTCLFDMEEVGLRLSLLTQAMCPRFHVDRIGARMVCTYSGQGTEWLPNEAIDRTKLGRGSQGLTDDQSGLYPLEITPNQVDTGDVVIMKGDAWPGHEGQGLVHRSPACSPDEPRLFVSMDVM</sequence>
<dbReference type="InterPro" id="IPR014955">
    <property type="entry name" value="DUF1826"/>
</dbReference>
<comment type="caution">
    <text evidence="1">The sequence shown here is derived from an EMBL/GenBank/DDBJ whole genome shotgun (WGS) entry which is preliminary data.</text>
</comment>
<dbReference type="AlphaFoldDB" id="A0A1T1HGI6"/>
<organism evidence="1 2">
    <name type="scientific">Oceanospirillum linum</name>
    <dbReference type="NCBI Taxonomy" id="966"/>
    <lineage>
        <taxon>Bacteria</taxon>
        <taxon>Pseudomonadati</taxon>
        <taxon>Pseudomonadota</taxon>
        <taxon>Gammaproteobacteria</taxon>
        <taxon>Oceanospirillales</taxon>
        <taxon>Oceanospirillaceae</taxon>
        <taxon>Oceanospirillum</taxon>
    </lineage>
</organism>
<name>A0A1T1HGI6_OCELI</name>
<dbReference type="Pfam" id="PF08856">
    <property type="entry name" value="DUF1826"/>
    <property type="match status" value="1"/>
</dbReference>
<evidence type="ECO:0008006" key="3">
    <source>
        <dbReference type="Google" id="ProtNLM"/>
    </source>
</evidence>
<dbReference type="Proteomes" id="UP000190064">
    <property type="component" value="Unassembled WGS sequence"/>
</dbReference>
<dbReference type="STRING" id="966.BTA35_0202835"/>
<dbReference type="EMBL" id="MTSD02000001">
    <property type="protein sequence ID" value="OOV88935.1"/>
    <property type="molecule type" value="Genomic_DNA"/>
</dbReference>
<keyword evidence="2" id="KW-1185">Reference proteome</keyword>
<proteinExistence type="predicted"/>
<dbReference type="RefSeq" id="WP_160054928.1">
    <property type="nucleotide sequence ID" value="NZ_FXTS01000001.1"/>
</dbReference>
<evidence type="ECO:0000313" key="1">
    <source>
        <dbReference type="EMBL" id="OOV88935.1"/>
    </source>
</evidence>
<reference evidence="1" key="1">
    <citation type="submission" date="2017-02" db="EMBL/GenBank/DDBJ databases">
        <title>Draft Genome Sequence of the Salt Water Bacterium Oceanospirillum linum ATCC 11336.</title>
        <authorList>
            <person name="Trachtenberg A.M."/>
            <person name="Carney J.G."/>
            <person name="Linnane J.D."/>
            <person name="Rheaume B.A."/>
            <person name="Pitts N.L."/>
            <person name="Mykles D.L."/>
            <person name="Maclea K.S."/>
        </authorList>
    </citation>
    <scope>NUCLEOTIDE SEQUENCE [LARGE SCALE GENOMIC DNA]</scope>
    <source>
        <strain evidence="1">ATCC 11336</strain>
    </source>
</reference>
<evidence type="ECO:0000313" key="2">
    <source>
        <dbReference type="Proteomes" id="UP000190064"/>
    </source>
</evidence>
<gene>
    <name evidence="1" type="ORF">BTA35_0202835</name>
</gene>
<protein>
    <recommendedName>
        <fullName evidence="3">Succinylglutamate desuccinylase</fullName>
    </recommendedName>
</protein>